<dbReference type="PANTHER" id="PTHR43479:SF11">
    <property type="entry name" value="ACREF_ENVCD OPERON REPRESSOR-RELATED"/>
    <property type="match status" value="1"/>
</dbReference>
<evidence type="ECO:0000259" key="3">
    <source>
        <dbReference type="PROSITE" id="PS50977"/>
    </source>
</evidence>
<dbReference type="Proteomes" id="UP001158045">
    <property type="component" value="Unassembled WGS sequence"/>
</dbReference>
<dbReference type="EMBL" id="JARYZI010000004">
    <property type="protein sequence ID" value="MDH8678122.1"/>
    <property type="molecule type" value="Genomic_DNA"/>
</dbReference>
<name>A0ABT6NCI3_9FIRM</name>
<keyword evidence="1 2" id="KW-0238">DNA-binding</keyword>
<dbReference type="InterPro" id="IPR001647">
    <property type="entry name" value="HTH_TetR"/>
</dbReference>
<dbReference type="Pfam" id="PF00440">
    <property type="entry name" value="TetR_N"/>
    <property type="match status" value="1"/>
</dbReference>
<dbReference type="InterPro" id="IPR050624">
    <property type="entry name" value="HTH-type_Tx_Regulator"/>
</dbReference>
<dbReference type="Gene3D" id="1.10.357.10">
    <property type="entry name" value="Tetracycline Repressor, domain 2"/>
    <property type="match status" value="1"/>
</dbReference>
<keyword evidence="5" id="KW-1185">Reference proteome</keyword>
<comment type="caution">
    <text evidence="4">The sequence shown here is derived from an EMBL/GenBank/DDBJ whole genome shotgun (WGS) entry which is preliminary data.</text>
</comment>
<gene>
    <name evidence="4" type="ORF">QE109_08180</name>
</gene>
<dbReference type="PROSITE" id="PS50977">
    <property type="entry name" value="HTH_TETR_2"/>
    <property type="match status" value="1"/>
</dbReference>
<reference evidence="4 5" key="1">
    <citation type="submission" date="2023-04" db="EMBL/GenBank/DDBJ databases">
        <title>Fusibacter bizertensis strain WBS, isolated from littoral bottom sediments of the Arctic seas - biochemical and genomic analysis.</title>
        <authorList>
            <person name="Brioukhanov A.L."/>
        </authorList>
    </citation>
    <scope>NUCLEOTIDE SEQUENCE [LARGE SCALE GENOMIC DNA]</scope>
    <source>
        <strain evidence="4 5">WBS</strain>
    </source>
</reference>
<feature type="DNA-binding region" description="H-T-H motif" evidence="2">
    <location>
        <begin position="31"/>
        <end position="50"/>
    </location>
</feature>
<evidence type="ECO:0000313" key="4">
    <source>
        <dbReference type="EMBL" id="MDH8678122.1"/>
    </source>
</evidence>
<protein>
    <submittedName>
        <fullName evidence="4">TetR/AcrR family transcriptional regulator</fullName>
    </submittedName>
</protein>
<dbReference type="SUPFAM" id="SSF46689">
    <property type="entry name" value="Homeodomain-like"/>
    <property type="match status" value="1"/>
</dbReference>
<evidence type="ECO:0000256" key="2">
    <source>
        <dbReference type="PROSITE-ProRule" id="PRU00335"/>
    </source>
</evidence>
<feature type="domain" description="HTH tetR-type" evidence="3">
    <location>
        <begin position="8"/>
        <end position="68"/>
    </location>
</feature>
<proteinExistence type="predicted"/>
<dbReference type="PANTHER" id="PTHR43479">
    <property type="entry name" value="ACREF/ENVCD OPERON REPRESSOR-RELATED"/>
    <property type="match status" value="1"/>
</dbReference>
<dbReference type="RefSeq" id="WP_281093949.1">
    <property type="nucleotide sequence ID" value="NZ_JARYZI010000004.1"/>
</dbReference>
<organism evidence="4 5">
    <name type="scientific">Fusibacter bizertensis</name>
    <dbReference type="NCBI Taxonomy" id="1488331"/>
    <lineage>
        <taxon>Bacteria</taxon>
        <taxon>Bacillati</taxon>
        <taxon>Bacillota</taxon>
        <taxon>Clostridia</taxon>
        <taxon>Eubacteriales</taxon>
        <taxon>Eubacteriales Family XII. Incertae Sedis</taxon>
        <taxon>Fusibacter</taxon>
    </lineage>
</organism>
<evidence type="ECO:0000256" key="1">
    <source>
        <dbReference type="ARBA" id="ARBA00023125"/>
    </source>
</evidence>
<sequence>MKREKQIKESKEMIKSALFKLMKSKEFDEITMSEIALEAGLVRMTLYRHFKDKEQILLYCFEDYYERALLEMKVKINPNLNDLLRFRFKMLKESPYTNLLMAHNLLNQLIQRIGLIYIQSFKGILPEIDDAYRKSFVMGGIDAMTIRWIEGGMNEPYTQIADKVANILIMFRNKGLEVQSEA</sequence>
<dbReference type="InterPro" id="IPR039532">
    <property type="entry name" value="TetR_C_Firmicutes"/>
</dbReference>
<accession>A0ABT6NCI3</accession>
<evidence type="ECO:0000313" key="5">
    <source>
        <dbReference type="Proteomes" id="UP001158045"/>
    </source>
</evidence>
<dbReference type="InterPro" id="IPR009057">
    <property type="entry name" value="Homeodomain-like_sf"/>
</dbReference>
<dbReference type="Pfam" id="PF14278">
    <property type="entry name" value="TetR_C_8"/>
    <property type="match status" value="1"/>
</dbReference>